<evidence type="ECO:0000313" key="3">
    <source>
        <dbReference type="Proteomes" id="UP000663720"/>
    </source>
</evidence>
<dbReference type="Gene3D" id="3.40.50.300">
    <property type="entry name" value="P-loop containing nucleotide triphosphate hydrolases"/>
    <property type="match status" value="1"/>
</dbReference>
<feature type="domain" description="KAP NTPase" evidence="1">
    <location>
        <begin position="23"/>
        <end position="205"/>
    </location>
</feature>
<dbReference type="Proteomes" id="UP000663720">
    <property type="component" value="Chromosome"/>
</dbReference>
<dbReference type="SUPFAM" id="SSF52540">
    <property type="entry name" value="P-loop containing nucleoside triphosphate hydrolases"/>
    <property type="match status" value="1"/>
</dbReference>
<organism evidence="2 3">
    <name type="scientific">Desulfonema limicola</name>
    <dbReference type="NCBI Taxonomy" id="45656"/>
    <lineage>
        <taxon>Bacteria</taxon>
        <taxon>Pseudomonadati</taxon>
        <taxon>Thermodesulfobacteriota</taxon>
        <taxon>Desulfobacteria</taxon>
        <taxon>Desulfobacterales</taxon>
        <taxon>Desulfococcaceae</taxon>
        <taxon>Desulfonema</taxon>
    </lineage>
</organism>
<protein>
    <submittedName>
        <fullName evidence="2">KAP family P-loop domain-containing protein</fullName>
    </submittedName>
</protein>
<keyword evidence="3" id="KW-1185">Reference proteome</keyword>
<dbReference type="AlphaFoldDB" id="A0A975GIZ4"/>
<dbReference type="RefSeq" id="WP_207688912.1">
    <property type="nucleotide sequence ID" value="NZ_CP061799.1"/>
</dbReference>
<evidence type="ECO:0000259" key="1">
    <source>
        <dbReference type="Pfam" id="PF07693"/>
    </source>
</evidence>
<dbReference type="Pfam" id="PF07693">
    <property type="entry name" value="KAP_NTPase"/>
    <property type="match status" value="1"/>
</dbReference>
<name>A0A975GIZ4_9BACT</name>
<dbReference type="EMBL" id="CP061799">
    <property type="protein sequence ID" value="QTA83067.1"/>
    <property type="molecule type" value="Genomic_DNA"/>
</dbReference>
<dbReference type="InterPro" id="IPR011646">
    <property type="entry name" value="KAP_P-loop"/>
</dbReference>
<dbReference type="KEGG" id="dli:dnl_54600"/>
<sequence>MTEPKIHNDNWTLDDLIGHKDHVKSVANTIEQCDPPYVLGIHGDWGAGKTSFLRKLHLYFAGEGCGYDGAKDNYTNLFGNKCTGKPDIETIWFDAWHYQFETNPVVALLNEIRAHFALSKSFFDKAEKLSYAAIMSLDDLAKKIGASPSKIMAAGEKWEKDHYAQPLPSQMIKDLMEDAISKLLGKKHRLVIFVDDLDRSEKPKISPEDEASETIETIYESIFPDPSDESLFRAAKLIRERAVPEKDELNVYTLRGNDEIKNNT</sequence>
<evidence type="ECO:0000313" key="2">
    <source>
        <dbReference type="EMBL" id="QTA83067.1"/>
    </source>
</evidence>
<dbReference type="InterPro" id="IPR027417">
    <property type="entry name" value="P-loop_NTPase"/>
</dbReference>
<accession>A0A975GIZ4</accession>
<gene>
    <name evidence="2" type="ORF">dnl_54600</name>
</gene>
<reference evidence="2" key="1">
    <citation type="journal article" date="2021" name="Microb. Physiol.">
        <title>Proteogenomic Insights into the Physiology of Marine, Sulfate-Reducing, Filamentous Desulfonema limicola and Desulfonema magnum.</title>
        <authorList>
            <person name="Schnaars V."/>
            <person name="Wohlbrand L."/>
            <person name="Scheve S."/>
            <person name="Hinrichs C."/>
            <person name="Reinhardt R."/>
            <person name="Rabus R."/>
        </authorList>
    </citation>
    <scope>NUCLEOTIDE SEQUENCE</scope>
    <source>
        <strain evidence="2">5ac10</strain>
    </source>
</reference>
<proteinExistence type="predicted"/>